<sequence length="140" mass="15930">MLFRNCAGGIVFYGNKVLLLKNEKSEWVLPKGIIKGDNVPNKVAVDKVKDECGIDTKILSTAGQTNYEFYSISRKTPVCNEIVWYVMESNDAKCNINKELGFVDGGFYKIKDALELITYSQDKSIVNLSYKKYKNLKREI</sequence>
<dbReference type="GO" id="GO:0016787">
    <property type="term" value="F:hydrolase activity"/>
    <property type="evidence" value="ECO:0007669"/>
    <property type="project" value="UniProtKB-KW"/>
</dbReference>
<keyword evidence="2" id="KW-1185">Reference proteome</keyword>
<evidence type="ECO:0000313" key="1">
    <source>
        <dbReference type="EMBL" id="WFD09306.1"/>
    </source>
</evidence>
<reference evidence="1 2" key="1">
    <citation type="submission" date="2023-03" db="EMBL/GenBank/DDBJ databases">
        <title>Complete genome sequence of Tepidibacter sp. SWIR-1, isolated from a deep-sea hydrothermal vent.</title>
        <authorList>
            <person name="Li X."/>
        </authorList>
    </citation>
    <scope>NUCLEOTIDE SEQUENCE [LARGE SCALE GENOMIC DNA]</scope>
    <source>
        <strain evidence="1 2">SWIR-1</strain>
    </source>
</reference>
<dbReference type="RefSeq" id="WP_277731231.1">
    <property type="nucleotide sequence ID" value="NZ_CP120733.1"/>
</dbReference>
<dbReference type="Gene3D" id="3.90.79.10">
    <property type="entry name" value="Nucleoside Triphosphate Pyrophosphohydrolase"/>
    <property type="match status" value="1"/>
</dbReference>
<protein>
    <submittedName>
        <fullName evidence="1">NUDIX hydrolase</fullName>
    </submittedName>
</protein>
<gene>
    <name evidence="1" type="ORF">P4S50_13030</name>
</gene>
<organism evidence="1 2">
    <name type="scientific">Tepidibacter hydrothermalis</name>
    <dbReference type="NCBI Taxonomy" id="3036126"/>
    <lineage>
        <taxon>Bacteria</taxon>
        <taxon>Bacillati</taxon>
        <taxon>Bacillota</taxon>
        <taxon>Clostridia</taxon>
        <taxon>Peptostreptococcales</taxon>
        <taxon>Peptostreptococcaceae</taxon>
        <taxon>Tepidibacter</taxon>
    </lineage>
</organism>
<evidence type="ECO:0000313" key="2">
    <source>
        <dbReference type="Proteomes" id="UP001222800"/>
    </source>
</evidence>
<proteinExistence type="predicted"/>
<dbReference type="Proteomes" id="UP001222800">
    <property type="component" value="Chromosome"/>
</dbReference>
<keyword evidence="1" id="KW-0378">Hydrolase</keyword>
<dbReference type="EMBL" id="CP120733">
    <property type="protein sequence ID" value="WFD09306.1"/>
    <property type="molecule type" value="Genomic_DNA"/>
</dbReference>
<dbReference type="SUPFAM" id="SSF55811">
    <property type="entry name" value="Nudix"/>
    <property type="match status" value="1"/>
</dbReference>
<accession>A0ABY8E8R8</accession>
<name>A0ABY8E8R8_9FIRM</name>
<dbReference type="InterPro" id="IPR015797">
    <property type="entry name" value="NUDIX_hydrolase-like_dom_sf"/>
</dbReference>